<dbReference type="Proteomes" id="UP000271889">
    <property type="component" value="Unassembled WGS sequence"/>
</dbReference>
<dbReference type="EMBL" id="UYRV01003382">
    <property type="protein sequence ID" value="VDK50204.1"/>
    <property type="molecule type" value="Genomic_DNA"/>
</dbReference>
<accession>A0A3P6S1I8</accession>
<name>A0A3P6S1I8_CYLGO</name>
<keyword evidence="2" id="KW-1185">Reference proteome</keyword>
<reference evidence="1 2" key="1">
    <citation type="submission" date="2018-11" db="EMBL/GenBank/DDBJ databases">
        <authorList>
            <consortium name="Pathogen Informatics"/>
        </authorList>
    </citation>
    <scope>NUCLEOTIDE SEQUENCE [LARGE SCALE GENOMIC DNA]</scope>
</reference>
<evidence type="ECO:0000313" key="2">
    <source>
        <dbReference type="Proteomes" id="UP000271889"/>
    </source>
</evidence>
<proteinExistence type="predicted"/>
<evidence type="ECO:0000313" key="1">
    <source>
        <dbReference type="EMBL" id="VDK50204.1"/>
    </source>
</evidence>
<protein>
    <submittedName>
        <fullName evidence="1">Uncharacterized protein</fullName>
    </submittedName>
</protein>
<gene>
    <name evidence="1" type="ORF">CGOC_LOCUS1709</name>
</gene>
<organism evidence="1 2">
    <name type="scientific">Cylicostephanus goldi</name>
    <name type="common">Nematode worm</name>
    <dbReference type="NCBI Taxonomy" id="71465"/>
    <lineage>
        <taxon>Eukaryota</taxon>
        <taxon>Metazoa</taxon>
        <taxon>Ecdysozoa</taxon>
        <taxon>Nematoda</taxon>
        <taxon>Chromadorea</taxon>
        <taxon>Rhabditida</taxon>
        <taxon>Rhabditina</taxon>
        <taxon>Rhabditomorpha</taxon>
        <taxon>Strongyloidea</taxon>
        <taxon>Strongylidae</taxon>
        <taxon>Cylicostephanus</taxon>
    </lineage>
</organism>
<dbReference type="AlphaFoldDB" id="A0A3P6S1I8"/>
<sequence length="50" mass="5828">MEDPSEVRHTTSISSQRAFIPFQRYCKQLIGQISILHQLTGNTRNTYTCR</sequence>